<evidence type="ECO:0000256" key="6">
    <source>
        <dbReference type="ARBA" id="ARBA00023237"/>
    </source>
</evidence>
<dbReference type="PANTHER" id="PTHR34933:SF1">
    <property type="entry name" value="FLAGELLAR L-RING PROTEIN"/>
    <property type="match status" value="1"/>
</dbReference>
<dbReference type="Proteomes" id="UP000298213">
    <property type="component" value="Unassembled WGS sequence"/>
</dbReference>
<proteinExistence type="inferred from homology"/>
<evidence type="ECO:0000256" key="2">
    <source>
        <dbReference type="ARBA" id="ARBA00006929"/>
    </source>
</evidence>
<dbReference type="OrthoDB" id="9789227at2"/>
<protein>
    <recommendedName>
        <fullName evidence="7">Flagellar L-ring protein</fullName>
    </recommendedName>
    <alternativeName>
        <fullName evidence="7">Basal body L-ring protein</fullName>
    </alternativeName>
</protein>
<dbReference type="GO" id="GO:0009427">
    <property type="term" value="C:bacterial-type flagellum basal body, distal rod, L ring"/>
    <property type="evidence" value="ECO:0007669"/>
    <property type="project" value="InterPro"/>
</dbReference>
<feature type="region of interest" description="Disordered" evidence="8">
    <location>
        <begin position="54"/>
        <end position="73"/>
    </location>
</feature>
<comment type="subcellular location">
    <subcellularLocation>
        <location evidence="7">Cell outer membrane</location>
    </subcellularLocation>
    <subcellularLocation>
        <location evidence="7">Bacterial flagellum basal body</location>
    </subcellularLocation>
</comment>
<feature type="chain" id="PRO_5021232707" description="Flagellar L-ring protein" evidence="9">
    <location>
        <begin position="20"/>
        <end position="258"/>
    </location>
</feature>
<feature type="compositionally biased region" description="Low complexity" evidence="8">
    <location>
        <begin position="154"/>
        <end position="167"/>
    </location>
</feature>
<dbReference type="Pfam" id="PF02107">
    <property type="entry name" value="FlgH"/>
    <property type="match status" value="1"/>
</dbReference>
<evidence type="ECO:0000313" key="11">
    <source>
        <dbReference type="Proteomes" id="UP000298213"/>
    </source>
</evidence>
<gene>
    <name evidence="7" type="primary">flgH</name>
    <name evidence="10" type="ORF">E2493_16925</name>
</gene>
<dbReference type="EMBL" id="SPDV01000039">
    <property type="protein sequence ID" value="TFI57113.1"/>
    <property type="molecule type" value="Genomic_DNA"/>
</dbReference>
<dbReference type="PANTHER" id="PTHR34933">
    <property type="entry name" value="FLAGELLAR L-RING PROTEIN"/>
    <property type="match status" value="1"/>
</dbReference>
<dbReference type="InterPro" id="IPR000527">
    <property type="entry name" value="Flag_Lring"/>
</dbReference>
<evidence type="ECO:0000256" key="3">
    <source>
        <dbReference type="ARBA" id="ARBA00022729"/>
    </source>
</evidence>
<reference evidence="10 11" key="1">
    <citation type="submission" date="2019-03" db="EMBL/GenBank/DDBJ databases">
        <title>Genome sequence of Sphingomonas sp. 17J27-24.</title>
        <authorList>
            <person name="Kim M."/>
            <person name="Maeng S."/>
            <person name="Sathiyaraj S."/>
        </authorList>
    </citation>
    <scope>NUCLEOTIDE SEQUENCE [LARGE SCALE GENOMIC DNA]</scope>
    <source>
        <strain evidence="10 11">17J27-24</strain>
    </source>
</reference>
<dbReference type="NCBIfam" id="NF001305">
    <property type="entry name" value="PRK00249.1-5"/>
    <property type="match status" value="1"/>
</dbReference>
<organism evidence="10 11">
    <name type="scientific">Sphingomonas parva</name>
    <dbReference type="NCBI Taxonomy" id="2555898"/>
    <lineage>
        <taxon>Bacteria</taxon>
        <taxon>Pseudomonadati</taxon>
        <taxon>Pseudomonadota</taxon>
        <taxon>Alphaproteobacteria</taxon>
        <taxon>Sphingomonadales</taxon>
        <taxon>Sphingomonadaceae</taxon>
        <taxon>Sphingomonas</taxon>
    </lineage>
</organism>
<evidence type="ECO:0000256" key="7">
    <source>
        <dbReference type="HAMAP-Rule" id="MF_00415"/>
    </source>
</evidence>
<name>A0A4Y8ZM76_9SPHN</name>
<keyword evidence="10" id="KW-0282">Flagellum</keyword>
<evidence type="ECO:0000256" key="8">
    <source>
        <dbReference type="SAM" id="MobiDB-lite"/>
    </source>
</evidence>
<comment type="similarity">
    <text evidence="2 7">Belongs to the FlgH family.</text>
</comment>
<sequence length="258" mass="27280">MKKLVTVLALAVCLSGCGAAGRLKAVGKAPKLSPTGETYASEIEPSLGDAAAARRAAEAPAPAYGQPQPQAPSASLFRTGASALFQDQRAARLGDILTIRINIQDRASVDNSTSRSRSGGETAGLAALLGLENPLKKVLPGSNNDTSKLVDAKSTSTSNGAGNTSRSEQINMTMAAIVTQVLPNGNLMIRGKQEVRVNFELRELVVTGIVRPQDIARDNTIRHSQIAEARVIYGGRGQLTDVQQARWGQQIYDALFPF</sequence>
<keyword evidence="10" id="KW-0966">Cell projection</keyword>
<keyword evidence="4 7" id="KW-0472">Membrane</keyword>
<dbReference type="AlphaFoldDB" id="A0A4Y8ZM76"/>
<evidence type="ECO:0000256" key="1">
    <source>
        <dbReference type="ARBA" id="ARBA00002591"/>
    </source>
</evidence>
<feature type="region of interest" description="Disordered" evidence="8">
    <location>
        <begin position="137"/>
        <end position="167"/>
    </location>
</feature>
<dbReference type="GO" id="GO:0009279">
    <property type="term" value="C:cell outer membrane"/>
    <property type="evidence" value="ECO:0007669"/>
    <property type="project" value="UniProtKB-SubCell"/>
</dbReference>
<dbReference type="GO" id="GO:0003774">
    <property type="term" value="F:cytoskeletal motor activity"/>
    <property type="evidence" value="ECO:0007669"/>
    <property type="project" value="InterPro"/>
</dbReference>
<dbReference type="RefSeq" id="WP_135089166.1">
    <property type="nucleotide sequence ID" value="NZ_SPDV01000039.1"/>
</dbReference>
<dbReference type="PRINTS" id="PR01008">
    <property type="entry name" value="FLGLRINGFLGH"/>
</dbReference>
<keyword evidence="10" id="KW-0969">Cilium</keyword>
<dbReference type="GO" id="GO:0071973">
    <property type="term" value="P:bacterial-type flagellum-dependent cell motility"/>
    <property type="evidence" value="ECO:0007669"/>
    <property type="project" value="InterPro"/>
</dbReference>
<comment type="function">
    <text evidence="1 7">Assembles around the rod to form the L-ring and probably protects the motor/basal body from shearing forces during rotation.</text>
</comment>
<feature type="signal peptide" evidence="9">
    <location>
        <begin position="1"/>
        <end position="19"/>
    </location>
</feature>
<keyword evidence="3 9" id="KW-0732">Signal</keyword>
<evidence type="ECO:0000256" key="4">
    <source>
        <dbReference type="ARBA" id="ARBA00023136"/>
    </source>
</evidence>
<evidence type="ECO:0000256" key="9">
    <source>
        <dbReference type="SAM" id="SignalP"/>
    </source>
</evidence>
<comment type="caution">
    <text evidence="10">The sequence shown here is derived from an EMBL/GenBank/DDBJ whole genome shotgun (WGS) entry which is preliminary data.</text>
</comment>
<dbReference type="HAMAP" id="MF_00415">
    <property type="entry name" value="FlgH"/>
    <property type="match status" value="1"/>
</dbReference>
<evidence type="ECO:0000256" key="5">
    <source>
        <dbReference type="ARBA" id="ARBA00023143"/>
    </source>
</evidence>
<accession>A0A4Y8ZM76</accession>
<evidence type="ECO:0000313" key="10">
    <source>
        <dbReference type="EMBL" id="TFI57113.1"/>
    </source>
</evidence>
<comment type="subunit">
    <text evidence="7">The basal body constitutes a major portion of the flagellar organelle and consists of four rings (L,P,S, and M) mounted on a central rod.</text>
</comment>
<keyword evidence="5 7" id="KW-0975">Bacterial flagellum</keyword>
<keyword evidence="6 7" id="KW-0998">Cell outer membrane</keyword>
<keyword evidence="11" id="KW-1185">Reference proteome</keyword>